<keyword evidence="4" id="KW-0472">Membrane</keyword>
<dbReference type="Proteomes" id="UP001205919">
    <property type="component" value="Unassembled WGS sequence"/>
</dbReference>
<dbReference type="AlphaFoldDB" id="A0AAW5K9K3"/>
<comment type="subcellular location">
    <subcellularLocation>
        <location evidence="1">Cell envelope</location>
    </subcellularLocation>
</comment>
<proteinExistence type="predicted"/>
<accession>A0AAW5K9K3</accession>
<dbReference type="RefSeq" id="WP_008709655.1">
    <property type="nucleotide sequence ID" value="NZ_CABKQM010000003.1"/>
</dbReference>
<dbReference type="GO" id="GO:0030313">
    <property type="term" value="C:cell envelope"/>
    <property type="evidence" value="ECO:0007669"/>
    <property type="project" value="UniProtKB-SubCell"/>
</dbReference>
<keyword evidence="4" id="KW-0812">Transmembrane</keyword>
<reference evidence="6 7" key="1">
    <citation type="submission" date="2022-06" db="EMBL/GenBank/DDBJ databases">
        <title>Isolation of gut microbiota from human fecal samples.</title>
        <authorList>
            <person name="Pamer E.G."/>
            <person name="Barat B."/>
            <person name="Waligurski E."/>
            <person name="Medina S."/>
            <person name="Paddock L."/>
            <person name="Mostad J."/>
        </authorList>
    </citation>
    <scope>NUCLEOTIDE SEQUENCE [LARGE SCALE GENOMIC DNA]</scope>
    <source>
        <strain evidence="6 7">DFI.9.90</strain>
    </source>
</reference>
<organism evidence="6 7">
    <name type="scientific">Cloacibacillus evryensis</name>
    <dbReference type="NCBI Taxonomy" id="508460"/>
    <lineage>
        <taxon>Bacteria</taxon>
        <taxon>Thermotogati</taxon>
        <taxon>Synergistota</taxon>
        <taxon>Synergistia</taxon>
        <taxon>Synergistales</taxon>
        <taxon>Synergistaceae</taxon>
        <taxon>Cloacibacillus</taxon>
    </lineage>
</organism>
<dbReference type="Gene3D" id="2.40.30.170">
    <property type="match status" value="1"/>
</dbReference>
<keyword evidence="2 3" id="KW-0175">Coiled coil</keyword>
<dbReference type="InterPro" id="IPR050465">
    <property type="entry name" value="UPF0194_transport"/>
</dbReference>
<evidence type="ECO:0000256" key="1">
    <source>
        <dbReference type="ARBA" id="ARBA00004196"/>
    </source>
</evidence>
<dbReference type="SUPFAM" id="SSF111369">
    <property type="entry name" value="HlyD-like secretion proteins"/>
    <property type="match status" value="2"/>
</dbReference>
<evidence type="ECO:0000256" key="2">
    <source>
        <dbReference type="ARBA" id="ARBA00023054"/>
    </source>
</evidence>
<feature type="transmembrane region" description="Helical" evidence="4">
    <location>
        <begin position="12"/>
        <end position="30"/>
    </location>
</feature>
<name>A0AAW5K9K3_9BACT</name>
<keyword evidence="4" id="KW-1133">Transmembrane helix</keyword>
<dbReference type="Gene3D" id="2.40.50.100">
    <property type="match status" value="2"/>
</dbReference>
<protein>
    <submittedName>
        <fullName evidence="6">Efflux RND transporter periplasmic adaptor subunit</fullName>
    </submittedName>
</protein>
<gene>
    <name evidence="6" type="ORF">NE630_13445</name>
</gene>
<dbReference type="PANTHER" id="PTHR32347">
    <property type="entry name" value="EFFLUX SYSTEM COMPONENT YKNX-RELATED"/>
    <property type="match status" value="1"/>
</dbReference>
<dbReference type="EMBL" id="JANFYT010000037">
    <property type="protein sequence ID" value="MCQ4815438.1"/>
    <property type="molecule type" value="Genomic_DNA"/>
</dbReference>
<evidence type="ECO:0000259" key="5">
    <source>
        <dbReference type="Pfam" id="PF25881"/>
    </source>
</evidence>
<feature type="coiled-coil region" evidence="3">
    <location>
        <begin position="82"/>
        <end position="135"/>
    </location>
</feature>
<dbReference type="InterPro" id="IPR059052">
    <property type="entry name" value="HH_YbhG-like"/>
</dbReference>
<dbReference type="GeneID" id="95755372"/>
<evidence type="ECO:0000256" key="3">
    <source>
        <dbReference type="SAM" id="Coils"/>
    </source>
</evidence>
<evidence type="ECO:0000256" key="4">
    <source>
        <dbReference type="SAM" id="Phobius"/>
    </source>
</evidence>
<dbReference type="Pfam" id="PF25881">
    <property type="entry name" value="HH_YBHG"/>
    <property type="match status" value="1"/>
</dbReference>
<comment type="caution">
    <text evidence="6">The sequence shown here is derived from an EMBL/GenBank/DDBJ whole genome shotgun (WGS) entry which is preliminary data.</text>
</comment>
<keyword evidence="7" id="KW-1185">Reference proteome</keyword>
<sequence>MKVSEFFTGKRILIAILVILIVGSSVAIYFKEKPKDKYVRASGTVEVTQVQLAPLAGGRIVELAVEESDHVRKGQFIARLSMDGADDELKMAEAALAGAKAQLDELKNGFRKEDISKAKAELAARRVQYEQARRDEKRFAALAADGVVAERDAELYSEAAKASRSAMQAASDQVRLLENGMRPEQIAAAEANVARAESAYRKAKTLVGYKEFYSPADGVVLTKNYQVGDVVNAGAPIATLGDMNDCWVKLYIPSTQLGLIKLGAKCSVYVDPFPKRAFEATVTEVNQQAEYNPRMSLTQNERANMVFWIKISINDTEGVIKPGMPADVTIL</sequence>
<dbReference type="PANTHER" id="PTHR32347:SF23">
    <property type="entry name" value="BLL5650 PROTEIN"/>
    <property type="match status" value="1"/>
</dbReference>
<evidence type="ECO:0000313" key="7">
    <source>
        <dbReference type="Proteomes" id="UP001205919"/>
    </source>
</evidence>
<evidence type="ECO:0000313" key="6">
    <source>
        <dbReference type="EMBL" id="MCQ4815438.1"/>
    </source>
</evidence>
<feature type="domain" description="YbhG-like alpha-helical hairpin" evidence="5">
    <location>
        <begin position="89"/>
        <end position="204"/>
    </location>
</feature>